<reference evidence="1" key="1">
    <citation type="submission" date="2014-09" db="EMBL/GenBank/DDBJ databases">
        <authorList>
            <person name="Magalhaes I.L.F."/>
            <person name="Oliveira U."/>
            <person name="Santos F.R."/>
            <person name="Vidigal T.H.D.A."/>
            <person name="Brescovit A.D."/>
            <person name="Santos A.J."/>
        </authorList>
    </citation>
    <scope>NUCLEOTIDE SEQUENCE</scope>
    <source>
        <tissue evidence="1">Shoot tissue taken approximately 20 cm above the soil surface</tissue>
    </source>
</reference>
<sequence>MFRGPRSSYNHITNPYYVLLPLSTNIKLSGSGQSQTFFNFNCQ</sequence>
<reference evidence="1" key="2">
    <citation type="journal article" date="2015" name="Data Brief">
        <title>Shoot transcriptome of the giant reed, Arundo donax.</title>
        <authorList>
            <person name="Barrero R.A."/>
            <person name="Guerrero F.D."/>
            <person name="Moolhuijzen P."/>
            <person name="Goolsby J.A."/>
            <person name="Tidwell J."/>
            <person name="Bellgard S.E."/>
            <person name="Bellgard M.I."/>
        </authorList>
    </citation>
    <scope>NUCLEOTIDE SEQUENCE</scope>
    <source>
        <tissue evidence="1">Shoot tissue taken approximately 20 cm above the soil surface</tissue>
    </source>
</reference>
<proteinExistence type="predicted"/>
<organism evidence="1">
    <name type="scientific">Arundo donax</name>
    <name type="common">Giant reed</name>
    <name type="synonym">Donax arundinaceus</name>
    <dbReference type="NCBI Taxonomy" id="35708"/>
    <lineage>
        <taxon>Eukaryota</taxon>
        <taxon>Viridiplantae</taxon>
        <taxon>Streptophyta</taxon>
        <taxon>Embryophyta</taxon>
        <taxon>Tracheophyta</taxon>
        <taxon>Spermatophyta</taxon>
        <taxon>Magnoliopsida</taxon>
        <taxon>Liliopsida</taxon>
        <taxon>Poales</taxon>
        <taxon>Poaceae</taxon>
        <taxon>PACMAD clade</taxon>
        <taxon>Arundinoideae</taxon>
        <taxon>Arundineae</taxon>
        <taxon>Arundo</taxon>
    </lineage>
</organism>
<accession>A0A0A9BQ74</accession>
<dbReference type="AlphaFoldDB" id="A0A0A9BQ74"/>
<evidence type="ECO:0000313" key="1">
    <source>
        <dbReference type="EMBL" id="JAD66094.1"/>
    </source>
</evidence>
<name>A0A0A9BQ74_ARUDO</name>
<protein>
    <submittedName>
        <fullName evidence="1">Uncharacterized protein</fullName>
    </submittedName>
</protein>
<dbReference type="EMBL" id="GBRH01231801">
    <property type="protein sequence ID" value="JAD66094.1"/>
    <property type="molecule type" value="Transcribed_RNA"/>
</dbReference>